<dbReference type="AlphaFoldDB" id="A0A4D6NGB3"/>
<organism evidence="3 4">
    <name type="scientific">Vigna unguiculata</name>
    <name type="common">Cowpea</name>
    <dbReference type="NCBI Taxonomy" id="3917"/>
    <lineage>
        <taxon>Eukaryota</taxon>
        <taxon>Viridiplantae</taxon>
        <taxon>Streptophyta</taxon>
        <taxon>Embryophyta</taxon>
        <taxon>Tracheophyta</taxon>
        <taxon>Spermatophyta</taxon>
        <taxon>Magnoliopsida</taxon>
        <taxon>eudicotyledons</taxon>
        <taxon>Gunneridae</taxon>
        <taxon>Pentapetalae</taxon>
        <taxon>rosids</taxon>
        <taxon>fabids</taxon>
        <taxon>Fabales</taxon>
        <taxon>Fabaceae</taxon>
        <taxon>Papilionoideae</taxon>
        <taxon>50 kb inversion clade</taxon>
        <taxon>NPAAA clade</taxon>
        <taxon>indigoferoid/millettioid clade</taxon>
        <taxon>Phaseoleae</taxon>
        <taxon>Vigna</taxon>
    </lineage>
</organism>
<protein>
    <submittedName>
        <fullName evidence="3">Uncharacterized protein</fullName>
    </submittedName>
</protein>
<dbReference type="Proteomes" id="UP000501690">
    <property type="component" value="Linkage Group LG10"/>
</dbReference>
<evidence type="ECO:0000313" key="2">
    <source>
        <dbReference type="EMBL" id="QCD78391.1"/>
    </source>
</evidence>
<dbReference type="EMBL" id="CP039345">
    <property type="protein sequence ID" value="QCD78391.1"/>
    <property type="molecule type" value="Genomic_DNA"/>
</dbReference>
<sequence>MNGKLSNGSLSNGVIMSPDHGSGKGGLSPQDLLYQLSPESGGPHAHKGGMKGCIPRGAQKNSLKARLLEARMESQKVQLRHVLKQKI</sequence>
<gene>
    <name evidence="3" type="ORF">DEO72_LG10g2220</name>
    <name evidence="2" type="ORF">DEO72_LG1g2024</name>
</gene>
<keyword evidence="4" id="KW-1185">Reference proteome</keyword>
<feature type="compositionally biased region" description="Polar residues" evidence="1">
    <location>
        <begin position="1"/>
        <end position="14"/>
    </location>
</feature>
<feature type="region of interest" description="Disordered" evidence="1">
    <location>
        <begin position="1"/>
        <end position="58"/>
    </location>
</feature>
<name>A0A4D6NGB3_VIGUN</name>
<evidence type="ECO:0000313" key="3">
    <source>
        <dbReference type="EMBL" id="QCE10987.1"/>
    </source>
</evidence>
<accession>A0A4D6NGB3</accession>
<dbReference type="EMBL" id="CP039354">
    <property type="protein sequence ID" value="QCE10987.1"/>
    <property type="molecule type" value="Genomic_DNA"/>
</dbReference>
<evidence type="ECO:0000313" key="4">
    <source>
        <dbReference type="Proteomes" id="UP000501690"/>
    </source>
</evidence>
<reference evidence="3 4" key="1">
    <citation type="submission" date="2019-04" db="EMBL/GenBank/DDBJ databases">
        <title>An improved genome assembly and genetic linkage map for asparagus bean, Vigna unguiculata ssp. sesquipedialis.</title>
        <authorList>
            <person name="Xia Q."/>
            <person name="Zhang R."/>
            <person name="Dong Y."/>
        </authorList>
    </citation>
    <scope>NUCLEOTIDE SEQUENCE [LARGE SCALE GENOMIC DNA]</scope>
    <source>
        <tissue evidence="3">Leaf</tissue>
    </source>
</reference>
<evidence type="ECO:0000256" key="1">
    <source>
        <dbReference type="SAM" id="MobiDB-lite"/>
    </source>
</evidence>
<proteinExistence type="predicted"/>
<dbReference type="Proteomes" id="UP000501690">
    <property type="component" value="Linkage Group LG1"/>
</dbReference>